<accession>A0A8J5XJ24</accession>
<keyword evidence="3" id="KW-1185">Reference proteome</keyword>
<dbReference type="EMBL" id="JAGTXO010000004">
    <property type="protein sequence ID" value="KAG8468573.1"/>
    <property type="molecule type" value="Genomic_DNA"/>
</dbReference>
<dbReference type="Proteomes" id="UP000751190">
    <property type="component" value="Unassembled WGS sequence"/>
</dbReference>
<dbReference type="AlphaFoldDB" id="A0A8J5XJ24"/>
<protein>
    <submittedName>
        <fullName evidence="2">Uncharacterized protein</fullName>
    </submittedName>
</protein>
<feature type="region of interest" description="Disordered" evidence="1">
    <location>
        <begin position="1"/>
        <end position="29"/>
    </location>
</feature>
<proteinExistence type="predicted"/>
<evidence type="ECO:0000313" key="3">
    <source>
        <dbReference type="Proteomes" id="UP000751190"/>
    </source>
</evidence>
<gene>
    <name evidence="2" type="ORF">KFE25_013656</name>
</gene>
<reference evidence="2" key="1">
    <citation type="submission" date="2021-05" db="EMBL/GenBank/DDBJ databases">
        <title>The genome of the haptophyte Pavlova lutheri (Diacronema luteri, Pavlovales) - a model for lipid biosynthesis in eukaryotic algae.</title>
        <authorList>
            <person name="Hulatt C.J."/>
            <person name="Posewitz M.C."/>
        </authorList>
    </citation>
    <scope>NUCLEOTIDE SEQUENCE</scope>
    <source>
        <strain evidence="2">NIVA-4/92</strain>
    </source>
</reference>
<feature type="region of interest" description="Disordered" evidence="1">
    <location>
        <begin position="288"/>
        <end position="328"/>
    </location>
</feature>
<evidence type="ECO:0000313" key="2">
    <source>
        <dbReference type="EMBL" id="KAG8468573.1"/>
    </source>
</evidence>
<organism evidence="2 3">
    <name type="scientific">Diacronema lutheri</name>
    <name type="common">Unicellular marine alga</name>
    <name type="synonym">Monochrysis lutheri</name>
    <dbReference type="NCBI Taxonomy" id="2081491"/>
    <lineage>
        <taxon>Eukaryota</taxon>
        <taxon>Haptista</taxon>
        <taxon>Haptophyta</taxon>
        <taxon>Pavlovophyceae</taxon>
        <taxon>Pavlovales</taxon>
        <taxon>Pavlovaceae</taxon>
        <taxon>Diacronema</taxon>
    </lineage>
</organism>
<name>A0A8J5XJ24_DIALT</name>
<comment type="caution">
    <text evidence="2">The sequence shown here is derived from an EMBL/GenBank/DDBJ whole genome shotgun (WGS) entry which is preliminary data.</text>
</comment>
<evidence type="ECO:0000256" key="1">
    <source>
        <dbReference type="SAM" id="MobiDB-lite"/>
    </source>
</evidence>
<feature type="compositionally biased region" description="Polar residues" evidence="1">
    <location>
        <begin position="302"/>
        <end position="319"/>
    </location>
</feature>
<sequence length="328" mass="33620">MALPSSSTPRWHVLASGAARDAVPEREREALRRASARMLAGEPAPRSRIGAGACAAVPYMADARAEAERRAEEARVSARLRTRAAAAAATSKAAIALAVAAGAQRAMRGGLGGDGAASGGTRLAISLYRAEIAARSVEAAQLRAEKYQLGLEGRRLRALRSLERSRATAGRIALAGAALSGPGLDAAASGLLFAHERAQRLSRLSRAPPLPPPRPLAWRIEPEVQRGPSAQHQISNLPPEQQHAAFWDGRVSTGAGVDMAGGADGGAGRLASRVALRTGLATTILVEGDSDDAAARSDASLGTGSASTRTASESEQGSNACAPARSTP</sequence>